<name>A0A1I6N1V1_9RHOB</name>
<accession>A0A1I6N1V1</accession>
<dbReference type="OrthoDB" id="1495896at2"/>
<dbReference type="Proteomes" id="UP000198926">
    <property type="component" value="Unassembled WGS sequence"/>
</dbReference>
<evidence type="ECO:0000313" key="2">
    <source>
        <dbReference type="EMBL" id="SFS21929.1"/>
    </source>
</evidence>
<reference evidence="2 3" key="1">
    <citation type="submission" date="2016-10" db="EMBL/GenBank/DDBJ databases">
        <authorList>
            <person name="de Groot N.N."/>
        </authorList>
    </citation>
    <scope>NUCLEOTIDE SEQUENCE [LARGE SCALE GENOMIC DNA]</scope>
    <source>
        <strain evidence="2 3">DSM 29433</strain>
    </source>
</reference>
<dbReference type="EMBL" id="FOZM01000003">
    <property type="protein sequence ID" value="SFS21929.1"/>
    <property type="molecule type" value="Genomic_DNA"/>
</dbReference>
<keyword evidence="3" id="KW-1185">Reference proteome</keyword>
<protein>
    <submittedName>
        <fullName evidence="2">Nitrogen fixation protein FixH</fullName>
    </submittedName>
</protein>
<gene>
    <name evidence="2" type="ORF">SAMN05444714_3021</name>
</gene>
<evidence type="ECO:0000313" key="3">
    <source>
        <dbReference type="Proteomes" id="UP000198926"/>
    </source>
</evidence>
<organism evidence="2 3">
    <name type="scientific">Yoonia litorea</name>
    <dbReference type="NCBI Taxonomy" id="1123755"/>
    <lineage>
        <taxon>Bacteria</taxon>
        <taxon>Pseudomonadati</taxon>
        <taxon>Pseudomonadota</taxon>
        <taxon>Alphaproteobacteria</taxon>
        <taxon>Rhodobacterales</taxon>
        <taxon>Paracoccaceae</taxon>
        <taxon>Yoonia</taxon>
    </lineage>
</organism>
<dbReference type="Pfam" id="PF05751">
    <property type="entry name" value="FixH"/>
    <property type="match status" value="1"/>
</dbReference>
<sequence>MTREFTGWHMLGLMLAMFGTIITVNLWFAYNAVATFPGVEDRNAYVASQKFEIERQAQDALGWDVTSRLEDGILSVTIKDAAGQPVQPQVDRAIFGRPTHVNDDQTPAFVWNGTAFTAPVVAGKGNYNLRLELIADDGTHFRRRFPLRAE</sequence>
<dbReference type="AlphaFoldDB" id="A0A1I6N1V1"/>
<keyword evidence="1" id="KW-0472">Membrane</keyword>
<dbReference type="STRING" id="1123755.SAMN05444714_3021"/>
<dbReference type="RefSeq" id="WP_090210174.1">
    <property type="nucleotide sequence ID" value="NZ_FOZM01000003.1"/>
</dbReference>
<keyword evidence="1" id="KW-0812">Transmembrane</keyword>
<evidence type="ECO:0000256" key="1">
    <source>
        <dbReference type="SAM" id="Phobius"/>
    </source>
</evidence>
<feature type="transmembrane region" description="Helical" evidence="1">
    <location>
        <begin position="12"/>
        <end position="30"/>
    </location>
</feature>
<dbReference type="InterPro" id="IPR008620">
    <property type="entry name" value="FixH"/>
</dbReference>
<keyword evidence="1" id="KW-1133">Transmembrane helix</keyword>
<proteinExistence type="predicted"/>